<feature type="compositionally biased region" description="Basic residues" evidence="1">
    <location>
        <begin position="102"/>
        <end position="124"/>
    </location>
</feature>
<name>A0A0D2PR54_HYPSF</name>
<evidence type="ECO:0000313" key="3">
    <source>
        <dbReference type="Proteomes" id="UP000054270"/>
    </source>
</evidence>
<reference evidence="3" key="1">
    <citation type="submission" date="2014-04" db="EMBL/GenBank/DDBJ databases">
        <title>Evolutionary Origins and Diversification of the Mycorrhizal Mutualists.</title>
        <authorList>
            <consortium name="DOE Joint Genome Institute"/>
            <consortium name="Mycorrhizal Genomics Consortium"/>
            <person name="Kohler A."/>
            <person name="Kuo A."/>
            <person name="Nagy L.G."/>
            <person name="Floudas D."/>
            <person name="Copeland A."/>
            <person name="Barry K.W."/>
            <person name="Cichocki N."/>
            <person name="Veneault-Fourrey C."/>
            <person name="LaButti K."/>
            <person name="Lindquist E.A."/>
            <person name="Lipzen A."/>
            <person name="Lundell T."/>
            <person name="Morin E."/>
            <person name="Murat C."/>
            <person name="Riley R."/>
            <person name="Ohm R."/>
            <person name="Sun H."/>
            <person name="Tunlid A."/>
            <person name="Henrissat B."/>
            <person name="Grigoriev I.V."/>
            <person name="Hibbett D.S."/>
            <person name="Martin F."/>
        </authorList>
    </citation>
    <scope>NUCLEOTIDE SEQUENCE [LARGE SCALE GENOMIC DNA]</scope>
    <source>
        <strain evidence="3">FD-334 SS-4</strain>
    </source>
</reference>
<sequence>MTISVGRLKAAKNAAIGNPKTKAALAQDPVLLAAYVTPFTPTRPPNRAQPNRRPLRPRPRRRGRPRRRLHRPRCRCRPPRPARRTCTPRPPRRPLRSQRAPHTCRPRPRSPRPRSQHRRRRRPRTLGPRTDALPRSARRLLCGLRCPLRVRGARHLFAVVGDAVPRRDRHRTASGNAAAYTCSARCYYQLDAVLRESGADYSK</sequence>
<evidence type="ECO:0000256" key="1">
    <source>
        <dbReference type="SAM" id="MobiDB-lite"/>
    </source>
</evidence>
<feature type="compositionally biased region" description="Basic residues" evidence="1">
    <location>
        <begin position="53"/>
        <end position="83"/>
    </location>
</feature>
<dbReference type="Proteomes" id="UP000054270">
    <property type="component" value="Unassembled WGS sequence"/>
</dbReference>
<protein>
    <submittedName>
        <fullName evidence="2">Uncharacterized protein</fullName>
    </submittedName>
</protein>
<dbReference type="EMBL" id="KN817550">
    <property type="protein sequence ID" value="KJA22350.1"/>
    <property type="molecule type" value="Genomic_DNA"/>
</dbReference>
<keyword evidence="3" id="KW-1185">Reference proteome</keyword>
<gene>
    <name evidence="2" type="ORF">HYPSUDRAFT_40990</name>
</gene>
<dbReference type="AlphaFoldDB" id="A0A0D2PR54"/>
<proteinExistence type="predicted"/>
<evidence type="ECO:0000313" key="2">
    <source>
        <dbReference type="EMBL" id="KJA22350.1"/>
    </source>
</evidence>
<feature type="region of interest" description="Disordered" evidence="1">
    <location>
        <begin position="38"/>
        <end position="133"/>
    </location>
</feature>
<accession>A0A0D2PR54</accession>
<organism evidence="2 3">
    <name type="scientific">Hypholoma sublateritium (strain FD-334 SS-4)</name>
    <dbReference type="NCBI Taxonomy" id="945553"/>
    <lineage>
        <taxon>Eukaryota</taxon>
        <taxon>Fungi</taxon>
        <taxon>Dikarya</taxon>
        <taxon>Basidiomycota</taxon>
        <taxon>Agaricomycotina</taxon>
        <taxon>Agaricomycetes</taxon>
        <taxon>Agaricomycetidae</taxon>
        <taxon>Agaricales</taxon>
        <taxon>Agaricineae</taxon>
        <taxon>Strophariaceae</taxon>
        <taxon>Hypholoma</taxon>
    </lineage>
</organism>